<evidence type="ECO:0000313" key="16">
    <source>
        <dbReference type="EMBL" id="KAK2161255.1"/>
    </source>
</evidence>
<dbReference type="Pfam" id="PF00023">
    <property type="entry name" value="Ank"/>
    <property type="match status" value="1"/>
</dbReference>
<keyword evidence="9" id="KW-0744">Spermatogenesis</keyword>
<comment type="subcellular location">
    <subcellularLocation>
        <location evidence="1">Cytoplasm</location>
    </subcellularLocation>
</comment>
<dbReference type="InterPro" id="IPR013761">
    <property type="entry name" value="SAM/pointed_sf"/>
</dbReference>
<dbReference type="PANTHER" id="PTHR24157">
    <property type="entry name" value="ANKYRIN REPEAT, SAM AND BASIC LEUCINE ZIPPER DOMAIN-CONTAINING PROTEIN 1"/>
    <property type="match status" value="1"/>
</dbReference>
<dbReference type="InterPro" id="IPR036770">
    <property type="entry name" value="Ankyrin_rpt-contain_sf"/>
</dbReference>
<dbReference type="GO" id="GO:0051321">
    <property type="term" value="P:meiotic cell cycle"/>
    <property type="evidence" value="ECO:0007669"/>
    <property type="project" value="UniProtKB-KW"/>
</dbReference>
<evidence type="ECO:0000256" key="5">
    <source>
        <dbReference type="ARBA" id="ARBA00022490"/>
    </source>
</evidence>
<comment type="subunit">
    <text evidence="2">Interacts with DDX4, PIWIL1, RANBP9 and TDRD1.</text>
</comment>
<dbReference type="InterPro" id="IPR002110">
    <property type="entry name" value="Ankyrin_rpt"/>
</dbReference>
<dbReference type="Proteomes" id="UP001208570">
    <property type="component" value="Unassembled WGS sequence"/>
</dbReference>
<evidence type="ECO:0000256" key="14">
    <source>
        <dbReference type="PROSITE-ProRule" id="PRU00023"/>
    </source>
</evidence>
<dbReference type="GO" id="GO:0031047">
    <property type="term" value="P:regulatory ncRNA-mediated gene silencing"/>
    <property type="evidence" value="ECO:0007669"/>
    <property type="project" value="UniProtKB-KW"/>
</dbReference>
<feature type="repeat" description="ANK" evidence="14">
    <location>
        <begin position="195"/>
        <end position="227"/>
    </location>
</feature>
<sequence>MTSTDFVSIHPAGYEDDCDLDDFSFAASEPKTSKSRAEPSATGVGCKIDKQRVKFGKKLSKLRTECNNLKEASTNDAPRVIMSKKNPACIKSADDFKRAIMRNDLHVVKQCLEEGVPADTVFSTSWTALMYAVNFGKPDMVKLLLENGANPNYNKDLLTVLMVACSSSCRNEAEILQSVTLLFEYKADVNAFDRTRLTPLHKAVTKGRTTVVKKLLEAGADIDKQDSNGYTALIMAVKQNNSKMVKILLDAGADYNKQTVAGENAFDLASLSGYTEVDTLLKAKTHPGTTNSTNMTSNVSSTAEPTLSSQLHSSVESTNLLQIHGSVEPTVSTVHNIVEQTTSTFPNAVEKPTSTVQNTVKPNLLTAHSTVEPVFTPTQKFSFEDKVSNKQSLQNSIQEPKTVEVYNYGELEVFLLGLNLGDLIQKFNYHNIQFDDFLKLSDKDLQKLGITQLGVRKKLLDAVQDTHKMNWQTSSVNIVQYNKPITCADAVAMVTNIKKHVSFISSTIGYVTDQIKAKPDILAQAEDHCTSEELSIQSEEAITNVKYLYEELVVLRNFLTEAADRPHYHPASLYYPSHYYDRRRYSLFSVKTILIGVALFGIYCYKRESVYGHLYLLYDKFTTMIS</sequence>
<protein>
    <recommendedName>
        <fullName evidence="3">Ankyrin repeat, SAM and basic leucine zipper domain-containing protein 1</fullName>
    </recommendedName>
    <alternativeName>
        <fullName evidence="13">Germ cell-specific ankyrin, SAM and basic leucine zipper domain-containing protein</fullName>
    </alternativeName>
</protein>
<name>A0AAD9JYW7_9ANNE</name>
<keyword evidence="12" id="KW-0469">Meiosis</keyword>
<evidence type="ECO:0000256" key="6">
    <source>
        <dbReference type="ARBA" id="ARBA00022553"/>
    </source>
</evidence>
<dbReference type="SUPFAM" id="SSF48403">
    <property type="entry name" value="Ankyrin repeat"/>
    <property type="match status" value="1"/>
</dbReference>
<feature type="repeat" description="ANK" evidence="14">
    <location>
        <begin position="228"/>
        <end position="260"/>
    </location>
</feature>
<dbReference type="Pfam" id="PF00536">
    <property type="entry name" value="SAM_1"/>
    <property type="match status" value="1"/>
</dbReference>
<dbReference type="PROSITE" id="PS50105">
    <property type="entry name" value="SAM_DOMAIN"/>
    <property type="match status" value="1"/>
</dbReference>
<dbReference type="GO" id="GO:0007283">
    <property type="term" value="P:spermatogenesis"/>
    <property type="evidence" value="ECO:0007669"/>
    <property type="project" value="UniProtKB-KW"/>
</dbReference>
<dbReference type="GO" id="GO:0071546">
    <property type="term" value="C:pi-body"/>
    <property type="evidence" value="ECO:0007669"/>
    <property type="project" value="TreeGrafter"/>
</dbReference>
<evidence type="ECO:0000256" key="4">
    <source>
        <dbReference type="ARBA" id="ARBA00022473"/>
    </source>
</evidence>
<dbReference type="Pfam" id="PF12796">
    <property type="entry name" value="Ank_2"/>
    <property type="match status" value="1"/>
</dbReference>
<evidence type="ECO:0000256" key="8">
    <source>
        <dbReference type="ARBA" id="ARBA00022782"/>
    </source>
</evidence>
<evidence type="ECO:0000256" key="2">
    <source>
        <dbReference type="ARBA" id="ARBA00011479"/>
    </source>
</evidence>
<evidence type="ECO:0000256" key="12">
    <source>
        <dbReference type="ARBA" id="ARBA00023254"/>
    </source>
</evidence>
<keyword evidence="11" id="KW-0943">RNA-mediated gene silencing</keyword>
<proteinExistence type="predicted"/>
<dbReference type="InterPro" id="IPR042650">
    <property type="entry name" value="Asz1_SAM"/>
</dbReference>
<evidence type="ECO:0000256" key="11">
    <source>
        <dbReference type="ARBA" id="ARBA00023158"/>
    </source>
</evidence>
<dbReference type="PROSITE" id="PS50297">
    <property type="entry name" value="ANK_REP_REGION"/>
    <property type="match status" value="3"/>
</dbReference>
<evidence type="ECO:0000259" key="15">
    <source>
        <dbReference type="PROSITE" id="PS50105"/>
    </source>
</evidence>
<keyword evidence="10 14" id="KW-0040">ANK repeat</keyword>
<dbReference type="GO" id="GO:0030154">
    <property type="term" value="P:cell differentiation"/>
    <property type="evidence" value="ECO:0007669"/>
    <property type="project" value="UniProtKB-KW"/>
</dbReference>
<evidence type="ECO:0000256" key="10">
    <source>
        <dbReference type="ARBA" id="ARBA00023043"/>
    </source>
</evidence>
<dbReference type="EMBL" id="JAODUP010000119">
    <property type="protein sequence ID" value="KAK2161255.1"/>
    <property type="molecule type" value="Genomic_DNA"/>
</dbReference>
<dbReference type="SMART" id="SM00248">
    <property type="entry name" value="ANK"/>
    <property type="match status" value="4"/>
</dbReference>
<dbReference type="AlphaFoldDB" id="A0AAD9JYW7"/>
<evidence type="ECO:0000256" key="7">
    <source>
        <dbReference type="ARBA" id="ARBA00022737"/>
    </source>
</evidence>
<dbReference type="SUPFAM" id="SSF47769">
    <property type="entry name" value="SAM/Pointed domain"/>
    <property type="match status" value="1"/>
</dbReference>
<feature type="repeat" description="ANK" evidence="14">
    <location>
        <begin position="124"/>
        <end position="156"/>
    </location>
</feature>
<dbReference type="InterPro" id="IPR001660">
    <property type="entry name" value="SAM"/>
</dbReference>
<dbReference type="Gene3D" id="1.25.40.20">
    <property type="entry name" value="Ankyrin repeat-containing domain"/>
    <property type="match status" value="1"/>
</dbReference>
<evidence type="ECO:0000256" key="13">
    <source>
        <dbReference type="ARBA" id="ARBA00030354"/>
    </source>
</evidence>
<dbReference type="PROSITE" id="PS50088">
    <property type="entry name" value="ANK_REPEAT"/>
    <property type="match status" value="3"/>
</dbReference>
<gene>
    <name evidence="16" type="ORF">LSH36_119g00016</name>
</gene>
<keyword evidence="5" id="KW-0963">Cytoplasm</keyword>
<evidence type="ECO:0000313" key="17">
    <source>
        <dbReference type="Proteomes" id="UP001208570"/>
    </source>
</evidence>
<keyword evidence="7" id="KW-0677">Repeat</keyword>
<keyword evidence="4" id="KW-0217">Developmental protein</keyword>
<reference evidence="16" key="1">
    <citation type="journal article" date="2023" name="Mol. Biol. Evol.">
        <title>Third-Generation Sequencing Reveals the Adaptive Role of the Epigenome in Three Deep-Sea Polychaetes.</title>
        <authorList>
            <person name="Perez M."/>
            <person name="Aroh O."/>
            <person name="Sun Y."/>
            <person name="Lan Y."/>
            <person name="Juniper S.K."/>
            <person name="Young C.R."/>
            <person name="Angers B."/>
            <person name="Qian P.Y."/>
        </authorList>
    </citation>
    <scope>NUCLEOTIDE SEQUENCE</scope>
    <source>
        <strain evidence="16">P08H-3</strain>
    </source>
</reference>
<dbReference type="CDD" id="cd09521">
    <property type="entry name" value="SAM_ASZ1"/>
    <property type="match status" value="1"/>
</dbReference>
<organism evidence="16 17">
    <name type="scientific">Paralvinella palmiformis</name>
    <dbReference type="NCBI Taxonomy" id="53620"/>
    <lineage>
        <taxon>Eukaryota</taxon>
        <taxon>Metazoa</taxon>
        <taxon>Spiralia</taxon>
        <taxon>Lophotrochozoa</taxon>
        <taxon>Annelida</taxon>
        <taxon>Polychaeta</taxon>
        <taxon>Sedentaria</taxon>
        <taxon>Canalipalpata</taxon>
        <taxon>Terebellida</taxon>
        <taxon>Terebelliformia</taxon>
        <taxon>Alvinellidae</taxon>
        <taxon>Paralvinella</taxon>
    </lineage>
</organism>
<dbReference type="Gene3D" id="1.10.150.50">
    <property type="entry name" value="Transcription Factor, Ets-1"/>
    <property type="match status" value="1"/>
</dbReference>
<keyword evidence="6" id="KW-0597">Phosphoprotein</keyword>
<dbReference type="PANTHER" id="PTHR24157:SF3">
    <property type="entry name" value="ANKYRIN REPEAT, SAM AND BASIC LEUCINE ZIPPER DOMAIN-CONTAINING PROTEIN 1"/>
    <property type="match status" value="1"/>
</dbReference>
<keyword evidence="8" id="KW-0221">Differentiation</keyword>
<keyword evidence="17" id="KW-1185">Reference proteome</keyword>
<feature type="domain" description="SAM" evidence="15">
    <location>
        <begin position="406"/>
        <end position="469"/>
    </location>
</feature>
<evidence type="ECO:0000256" key="9">
    <source>
        <dbReference type="ARBA" id="ARBA00022871"/>
    </source>
</evidence>
<comment type="caution">
    <text evidence="16">The sequence shown here is derived from an EMBL/GenBank/DDBJ whole genome shotgun (WGS) entry which is preliminary data.</text>
</comment>
<evidence type="ECO:0000256" key="1">
    <source>
        <dbReference type="ARBA" id="ARBA00004496"/>
    </source>
</evidence>
<evidence type="ECO:0000256" key="3">
    <source>
        <dbReference type="ARBA" id="ARBA00020117"/>
    </source>
</evidence>
<accession>A0AAD9JYW7</accession>